<comment type="function">
    <text evidence="5">Essential cell division protein that forms a contractile ring structure (Z ring) at the future cell division site. The regulation of the ring assembly controls the timing and the location of cell division. One of the functions of the FtsZ ring is to recruit other cell division proteins to the septum to produce a new cell wall between the dividing cells. Binds GTP and shows GTPase activity.</text>
</comment>
<dbReference type="NCBIfam" id="TIGR00065">
    <property type="entry name" value="ftsZ"/>
    <property type="match status" value="1"/>
</dbReference>
<sequence>MSVEFFDDDDRSVLVTDEELRQIIEKLRVKIKVFGAGGAGSNTVDRLFNDNLTGVELIAANTDARHLLRKKAHHKIILGKNLTRGLGSGANPQIGEQAAREADAEIMKYISGADIVFVAAGLGGGTGTGSAPYIASRAREAGALAISVVTLPFSSEGAVRMNNAKWGLTKLLSASDCVLVIPNDSLASVSPDTELDKAFRFVDEVIERTIKGISELVTKPGVINLDFNDLKTVVRDSGLAMVGIGQATGEPGDRIRQAIEAAFNFPYLKVDMKTATGVIINVTGGLDMILEEVNATAEEVRKKVGKGTRIILGATLDKEMNGKIQVLIVATGVTSPLLAEMNITPNSKGPGLDFIN</sequence>
<dbReference type="InterPro" id="IPR036525">
    <property type="entry name" value="Tubulin/FtsZ_GTPase_sf"/>
</dbReference>
<evidence type="ECO:0000256" key="6">
    <source>
        <dbReference type="NCBIfam" id="TIGR00065"/>
    </source>
</evidence>
<keyword evidence="2 5" id="KW-0547">Nucleotide-binding</keyword>
<dbReference type="Gene3D" id="3.30.1330.20">
    <property type="entry name" value="Tubulin/FtsZ, C-terminal domain"/>
    <property type="match status" value="1"/>
</dbReference>
<comment type="subunit">
    <text evidence="5">Homodimer. Polymerizes to form a dynamic ring structure in a strictly GTP-dependent manner. Interacts directly with several other division proteins.</text>
</comment>
<evidence type="ECO:0000259" key="8">
    <source>
        <dbReference type="SMART" id="SM00865"/>
    </source>
</evidence>
<dbReference type="RefSeq" id="WP_188680939.1">
    <property type="nucleotide sequence ID" value="NZ_BMNY01000001.1"/>
</dbReference>
<dbReference type="InterPro" id="IPR045061">
    <property type="entry name" value="FtsZ/CetZ"/>
</dbReference>
<reference evidence="9" key="1">
    <citation type="journal article" date="2014" name="Int. J. Syst. Evol. Microbiol.">
        <title>Complete genome sequence of Corynebacterium casei LMG S-19264T (=DSM 44701T), isolated from a smear-ripened cheese.</title>
        <authorList>
            <consortium name="US DOE Joint Genome Institute (JGI-PGF)"/>
            <person name="Walter F."/>
            <person name="Albersmeier A."/>
            <person name="Kalinowski J."/>
            <person name="Ruckert C."/>
        </authorList>
    </citation>
    <scope>NUCLEOTIDE SEQUENCE</scope>
    <source>
        <strain evidence="9">JCM 13583</strain>
    </source>
</reference>
<proteinExistence type="inferred from homology"/>
<protein>
    <recommendedName>
        <fullName evidence="5 6">Cell division protein FtsZ</fullName>
    </recommendedName>
</protein>
<evidence type="ECO:0000256" key="3">
    <source>
        <dbReference type="ARBA" id="ARBA00023134"/>
    </source>
</evidence>
<name>A0AA37BRG6_9ARCH</name>
<dbReference type="PANTHER" id="PTHR30314:SF3">
    <property type="entry name" value="MITOCHONDRIAL DIVISION PROTEIN FSZA"/>
    <property type="match status" value="1"/>
</dbReference>
<feature type="binding site" evidence="5">
    <location>
        <begin position="125"/>
        <end position="127"/>
    </location>
    <ligand>
        <name>GTP</name>
        <dbReference type="ChEBI" id="CHEBI:37565"/>
    </ligand>
</feature>
<feature type="domain" description="Tubulin/FtsZ 2-layer sandwich" evidence="8">
    <location>
        <begin position="223"/>
        <end position="342"/>
    </location>
</feature>
<dbReference type="GO" id="GO:0005737">
    <property type="term" value="C:cytoplasm"/>
    <property type="evidence" value="ECO:0007669"/>
    <property type="project" value="UniProtKB-SubCell"/>
</dbReference>
<dbReference type="Pfam" id="PF12327">
    <property type="entry name" value="FtsZ_C"/>
    <property type="match status" value="1"/>
</dbReference>
<dbReference type="InterPro" id="IPR024757">
    <property type="entry name" value="FtsZ_C"/>
</dbReference>
<evidence type="ECO:0000256" key="5">
    <source>
        <dbReference type="HAMAP-Rule" id="MF_00909"/>
    </source>
</evidence>
<organism evidence="9 10">
    <name type="scientific">Thermogymnomonas acidicola</name>
    <dbReference type="NCBI Taxonomy" id="399579"/>
    <lineage>
        <taxon>Archaea</taxon>
        <taxon>Methanobacteriati</taxon>
        <taxon>Thermoplasmatota</taxon>
        <taxon>Thermoplasmata</taxon>
        <taxon>Thermoplasmatales</taxon>
        <taxon>Thermogymnomonas</taxon>
    </lineage>
</organism>
<dbReference type="InterPro" id="IPR000158">
    <property type="entry name" value="Cell_div_FtsZ"/>
</dbReference>
<dbReference type="FunFam" id="3.40.50.1440:FF:000001">
    <property type="entry name" value="Cell division protein FtsZ"/>
    <property type="match status" value="1"/>
</dbReference>
<dbReference type="InterPro" id="IPR037103">
    <property type="entry name" value="Tubulin/FtsZ-like_C"/>
</dbReference>
<comment type="subcellular location">
    <subcellularLocation>
        <location evidence="5">Cytoplasm</location>
    </subcellularLocation>
    <text evidence="5">Assembles at midcell at the inner surface of the cytoplasmic membrane.</text>
</comment>
<keyword evidence="5" id="KW-0131">Cell cycle</keyword>
<dbReference type="Pfam" id="PF00091">
    <property type="entry name" value="Tubulin"/>
    <property type="match status" value="1"/>
</dbReference>
<dbReference type="SMART" id="SM00864">
    <property type="entry name" value="Tubulin"/>
    <property type="match status" value="1"/>
</dbReference>
<evidence type="ECO:0000256" key="4">
    <source>
        <dbReference type="ARBA" id="ARBA00023210"/>
    </source>
</evidence>
<dbReference type="SUPFAM" id="SSF52490">
    <property type="entry name" value="Tubulin nucleotide-binding domain-like"/>
    <property type="match status" value="1"/>
</dbReference>
<evidence type="ECO:0000256" key="1">
    <source>
        <dbReference type="ARBA" id="ARBA00009690"/>
    </source>
</evidence>
<dbReference type="CDD" id="cd02201">
    <property type="entry name" value="FtsZ_type1"/>
    <property type="match status" value="1"/>
</dbReference>
<evidence type="ECO:0000259" key="7">
    <source>
        <dbReference type="SMART" id="SM00864"/>
    </source>
</evidence>
<comment type="caution">
    <text evidence="9">The sequence shown here is derived from an EMBL/GenBank/DDBJ whole genome shotgun (WGS) entry which is preliminary data.</text>
</comment>
<dbReference type="EMBL" id="BMNY01000001">
    <property type="protein sequence ID" value="GGM74641.1"/>
    <property type="molecule type" value="Genomic_DNA"/>
</dbReference>
<dbReference type="PANTHER" id="PTHR30314">
    <property type="entry name" value="CELL DIVISION PROTEIN FTSZ-RELATED"/>
    <property type="match status" value="1"/>
</dbReference>
<dbReference type="GO" id="GO:0003924">
    <property type="term" value="F:GTPase activity"/>
    <property type="evidence" value="ECO:0007669"/>
    <property type="project" value="UniProtKB-UniRule"/>
</dbReference>
<evidence type="ECO:0000313" key="9">
    <source>
        <dbReference type="EMBL" id="GGM74641.1"/>
    </source>
</evidence>
<keyword evidence="10" id="KW-1185">Reference proteome</keyword>
<reference evidence="9" key="2">
    <citation type="submission" date="2022-09" db="EMBL/GenBank/DDBJ databases">
        <authorList>
            <person name="Sun Q."/>
            <person name="Ohkuma M."/>
        </authorList>
    </citation>
    <scope>NUCLEOTIDE SEQUENCE</scope>
    <source>
        <strain evidence="9">JCM 13583</strain>
    </source>
</reference>
<dbReference type="AlphaFoldDB" id="A0AA37BRG6"/>
<keyword evidence="3 5" id="KW-0342">GTP-binding</keyword>
<accession>A0AA37BRG6</accession>
<keyword evidence="5" id="KW-0963">Cytoplasm</keyword>
<dbReference type="HAMAP" id="MF_00909">
    <property type="entry name" value="FtsZ"/>
    <property type="match status" value="1"/>
</dbReference>
<keyword evidence="4 5" id="KW-0717">Septation</keyword>
<evidence type="ECO:0000313" key="10">
    <source>
        <dbReference type="Proteomes" id="UP000632195"/>
    </source>
</evidence>
<evidence type="ECO:0000256" key="2">
    <source>
        <dbReference type="ARBA" id="ARBA00022741"/>
    </source>
</evidence>
<dbReference type="Proteomes" id="UP000632195">
    <property type="component" value="Unassembled WGS sequence"/>
</dbReference>
<dbReference type="GO" id="GO:0043093">
    <property type="term" value="P:FtsZ-dependent cytokinesis"/>
    <property type="evidence" value="ECO:0007669"/>
    <property type="project" value="UniProtKB-UniRule"/>
</dbReference>
<dbReference type="SMART" id="SM00865">
    <property type="entry name" value="Tubulin_C"/>
    <property type="match status" value="1"/>
</dbReference>
<feature type="domain" description="Tubulin/FtsZ GTPase" evidence="7">
    <location>
        <begin position="30"/>
        <end position="221"/>
    </location>
</feature>
<gene>
    <name evidence="5" type="primary">ftsZ</name>
    <name evidence="9" type="ORF">GCM10007108_10740</name>
</gene>
<comment type="similarity">
    <text evidence="1 5">Belongs to the FtsZ family.</text>
</comment>
<feature type="binding site" evidence="5">
    <location>
        <begin position="38"/>
        <end position="42"/>
    </location>
    <ligand>
        <name>GTP</name>
        <dbReference type="ChEBI" id="CHEBI:37565"/>
    </ligand>
</feature>
<keyword evidence="5 9" id="KW-0132">Cell division</keyword>
<dbReference type="InterPro" id="IPR018316">
    <property type="entry name" value="Tubulin/FtsZ_2-layer-sand-dom"/>
</dbReference>
<dbReference type="GO" id="GO:0051258">
    <property type="term" value="P:protein polymerization"/>
    <property type="evidence" value="ECO:0007669"/>
    <property type="project" value="UniProtKB-UniRule"/>
</dbReference>
<dbReference type="Gene3D" id="3.40.50.1440">
    <property type="entry name" value="Tubulin/FtsZ, GTPase domain"/>
    <property type="match status" value="1"/>
</dbReference>
<dbReference type="GO" id="GO:0032153">
    <property type="term" value="C:cell division site"/>
    <property type="evidence" value="ECO:0007669"/>
    <property type="project" value="UniProtKB-UniRule"/>
</dbReference>
<feature type="binding site" evidence="5">
    <location>
        <position position="156"/>
    </location>
    <ligand>
        <name>GTP</name>
        <dbReference type="ChEBI" id="CHEBI:37565"/>
    </ligand>
</feature>
<dbReference type="GO" id="GO:0005525">
    <property type="term" value="F:GTP binding"/>
    <property type="evidence" value="ECO:0007669"/>
    <property type="project" value="UniProtKB-UniRule"/>
</dbReference>
<dbReference type="InterPro" id="IPR003008">
    <property type="entry name" value="Tubulin_FtsZ_GTPase"/>
</dbReference>
<dbReference type="InterPro" id="IPR008280">
    <property type="entry name" value="Tub_FtsZ_C"/>
</dbReference>
<dbReference type="SUPFAM" id="SSF55307">
    <property type="entry name" value="Tubulin C-terminal domain-like"/>
    <property type="match status" value="1"/>
</dbReference>
<dbReference type="PRINTS" id="PR00423">
    <property type="entry name" value="CELLDVISFTSZ"/>
</dbReference>
<feature type="binding site" evidence="5">
    <location>
        <position position="160"/>
    </location>
    <ligand>
        <name>GTP</name>
        <dbReference type="ChEBI" id="CHEBI:37565"/>
    </ligand>
</feature>
<feature type="binding site" evidence="5">
    <location>
        <position position="203"/>
    </location>
    <ligand>
        <name>GTP</name>
        <dbReference type="ChEBI" id="CHEBI:37565"/>
    </ligand>
</feature>